<sequence>MNISSTMNIYNMNSIWNNINPENNSSASKVPLVDNIDSTINENYNLENYSGENTNTELQNIYSQIEPNYGIPISYDSHGNITMPSDTTVPTDGLNSNDSNIISLLKSNNSSYDNLTENLLSQYTSIENGTFTSNLSSILSSNPYDIYSTIDSLGSSESQNFNSTINTSV</sequence>
<dbReference type="RefSeq" id="WP_022748604.1">
    <property type="nucleotide sequence ID" value="NC_022571.1"/>
</dbReference>
<proteinExistence type="predicted"/>
<dbReference type="GeneID" id="55476069"/>
<dbReference type="AlphaFoldDB" id="U5MVT8"/>
<accession>U5MVT8</accession>
<dbReference type="PATRIC" id="fig|1345695.10.peg.874"/>
<name>U5MVT8_CLOSA</name>
<dbReference type="OrthoDB" id="1938626at2"/>
<gene>
    <name evidence="1" type="ORF">CLSA_c37590</name>
</gene>
<reference evidence="1 2" key="1">
    <citation type="journal article" date="2013" name="Genome Announc.">
        <title>Complete Genome Sequence of the Solvent Producer Clostridium saccharobutylicum NCP262 (DSM 13864).</title>
        <authorList>
            <person name="Poehlein A."/>
            <person name="Hartwich K."/>
            <person name="Krabben P."/>
            <person name="Ehrenreich A."/>
            <person name="Liebl W."/>
            <person name="Durre P."/>
            <person name="Gottschalk G."/>
            <person name="Daniel R."/>
        </authorList>
    </citation>
    <scope>NUCLEOTIDE SEQUENCE [LARGE SCALE GENOMIC DNA]</scope>
    <source>
        <strain evidence="1">DSM 13864</strain>
    </source>
</reference>
<evidence type="ECO:0000313" key="1">
    <source>
        <dbReference type="EMBL" id="AGX44720.1"/>
    </source>
</evidence>
<dbReference type="eggNOG" id="ENOG50327A4">
    <property type="taxonomic scope" value="Bacteria"/>
</dbReference>
<dbReference type="EMBL" id="CP006721">
    <property type="protein sequence ID" value="AGX44720.1"/>
    <property type="molecule type" value="Genomic_DNA"/>
</dbReference>
<keyword evidence="2" id="KW-1185">Reference proteome</keyword>
<protein>
    <submittedName>
        <fullName evidence="1">Uncharacterized protein</fullName>
    </submittedName>
</protein>
<evidence type="ECO:0000313" key="2">
    <source>
        <dbReference type="Proteomes" id="UP000017118"/>
    </source>
</evidence>
<dbReference type="KEGG" id="csb:CLSA_c37590"/>
<dbReference type="Proteomes" id="UP000017118">
    <property type="component" value="Chromosome"/>
</dbReference>
<organism evidence="1 2">
    <name type="scientific">Clostridium saccharobutylicum DSM 13864</name>
    <dbReference type="NCBI Taxonomy" id="1345695"/>
    <lineage>
        <taxon>Bacteria</taxon>
        <taxon>Bacillati</taxon>
        <taxon>Bacillota</taxon>
        <taxon>Clostridia</taxon>
        <taxon>Eubacteriales</taxon>
        <taxon>Clostridiaceae</taxon>
        <taxon>Clostridium</taxon>
    </lineage>
</organism>
<dbReference type="HOGENOM" id="CLU_1624231_0_0_9"/>